<evidence type="ECO:0000256" key="8">
    <source>
        <dbReference type="SAM" id="Phobius"/>
    </source>
</evidence>
<keyword evidence="3 8" id="KW-0472">Membrane</keyword>
<keyword evidence="8" id="KW-1133">Transmembrane helix</keyword>
<sequence length="974" mass="110017">MNWLRTKIFIMWIIFIIYLLKFIDTSSSIQTIKVRENVNVTLTCRLYSGQRQSQQQRTMSLKALISPSSEDIILWYKDDTTVIGVNSISNDPTNYTIQQLDSETYELTILNVQLEDTGEYKCQNFTAKEENRFQLTVIVPPSRLRLNSLPSLPVHENTSVLFNCTSDRAYPTPTFEWYKNDKLIQRYSGNQTGQFTSYSVILLKLTVDDNSNVLRCQVSNEASIQDTNIELKLEVFFKPIVNIFWKTKQVQRTLTVIENTYDVIQCSIIANPSLNSIEWLRNDQLLKGQNQDQLYSNFTQLDGGKLTCRVRNTVGISEASINVEILYKPKLSLQPKITLTQGERLSLKCLIDANPSCHNIRWFHFDQELTSLSCSTNQNFSEYTIPAVYRLHFGKYTCEVKNWLNTGTDRKEAVSNVSSDVWIQYAPFILNKEKKFAVINGRDIVCECTVDAFPKPEISWYAPNGQRLSSFTEENSLNATVIVSQLHLPPSYSSMLGVYRCQAKNAFGQHDYSIQFQRPGIPDPPFALQIVNLTHSSFAVSWTAGYAGGSPQTFYVLLNGNQTEEKRTSVTHLRFTDLNEKTKYFVKIRAKNMYGFSDYSTSTIALTNESPVRAKDFPSIQQAFYTVDRSRIRFHLDSNTLLFQNQQLCIKLYNARSSVSSSNDDTDYVDSGDSSADENISCTLLDNTIQSDGIPLTIKYVDLRMRLCLYNQTDVCSYPVQIPTGVALSGDSSELILILTGAIVGLCAIALLIVVTVCYRRHKRKQSSSTDALKPHTQTYPNTNFENFHATPVRVLDGSNTNACLYYPQTTGNEQKTNGNNAFYHHNQIEDFKGVYSIQDVITTGFASVKRGLKSSSEKNSTCFDSGMPSTSNSDSAVSHSISELDGEFYDRPEVEQLVTVRKKSIPDVADVQQFLHKLTVSSDTTTSTAQRQVVYATGRAQTNSNLTSRISSEEESGYSTPTKGKKLVYEVVV</sequence>
<evidence type="ECO:0000256" key="3">
    <source>
        <dbReference type="ARBA" id="ARBA00023136"/>
    </source>
</evidence>
<dbReference type="SMART" id="SM00060">
    <property type="entry name" value="FN3"/>
    <property type="match status" value="1"/>
</dbReference>
<dbReference type="InterPro" id="IPR007110">
    <property type="entry name" value="Ig-like_dom"/>
</dbReference>
<dbReference type="SMART" id="SM00408">
    <property type="entry name" value="IGc2"/>
    <property type="match status" value="4"/>
</dbReference>
<dbReference type="InterPro" id="IPR003598">
    <property type="entry name" value="Ig_sub2"/>
</dbReference>
<feature type="domain" description="Ig-like" evidence="9">
    <location>
        <begin position="427"/>
        <end position="515"/>
    </location>
</feature>
<dbReference type="InterPro" id="IPR003961">
    <property type="entry name" value="FN3_dom"/>
</dbReference>
<evidence type="ECO:0000256" key="6">
    <source>
        <dbReference type="ARBA" id="ARBA00023319"/>
    </source>
</evidence>
<name>A0A813QVK1_9BILA</name>
<evidence type="ECO:0000256" key="5">
    <source>
        <dbReference type="ARBA" id="ARBA00023180"/>
    </source>
</evidence>
<dbReference type="InterPro" id="IPR051275">
    <property type="entry name" value="Cell_adhesion_signaling"/>
</dbReference>
<dbReference type="PROSITE" id="PS50835">
    <property type="entry name" value="IG_LIKE"/>
    <property type="match status" value="5"/>
</dbReference>
<dbReference type="SUPFAM" id="SSF49265">
    <property type="entry name" value="Fibronectin type III"/>
    <property type="match status" value="1"/>
</dbReference>
<feature type="domain" description="Ig-like" evidence="9">
    <location>
        <begin position="141"/>
        <end position="232"/>
    </location>
</feature>
<dbReference type="GO" id="GO:0098609">
    <property type="term" value="P:cell-cell adhesion"/>
    <property type="evidence" value="ECO:0007669"/>
    <property type="project" value="TreeGrafter"/>
</dbReference>
<keyword evidence="4" id="KW-1015">Disulfide bond</keyword>
<dbReference type="CDD" id="cd00096">
    <property type="entry name" value="Ig"/>
    <property type="match status" value="2"/>
</dbReference>
<dbReference type="Pfam" id="PF13895">
    <property type="entry name" value="Ig_2"/>
    <property type="match status" value="1"/>
</dbReference>
<dbReference type="InterPro" id="IPR036116">
    <property type="entry name" value="FN3_sf"/>
</dbReference>
<dbReference type="EMBL" id="CAJOBC010000221">
    <property type="protein sequence ID" value="CAF3556650.1"/>
    <property type="molecule type" value="Genomic_DNA"/>
</dbReference>
<comment type="subcellular location">
    <subcellularLocation>
        <location evidence="1">Membrane</location>
        <topology evidence="1">Single-pass type I membrane protein</topology>
    </subcellularLocation>
</comment>
<keyword evidence="5" id="KW-0325">Glycoprotein</keyword>
<protein>
    <submittedName>
        <fullName evidence="11">Uncharacterized protein</fullName>
    </submittedName>
</protein>
<evidence type="ECO:0000256" key="1">
    <source>
        <dbReference type="ARBA" id="ARBA00004479"/>
    </source>
</evidence>
<evidence type="ECO:0000313" key="13">
    <source>
        <dbReference type="Proteomes" id="UP000663829"/>
    </source>
</evidence>
<dbReference type="InterPro" id="IPR013098">
    <property type="entry name" value="Ig_I-set"/>
</dbReference>
<dbReference type="Pfam" id="PF00041">
    <property type="entry name" value="fn3"/>
    <property type="match status" value="1"/>
</dbReference>
<comment type="caution">
    <text evidence="11">The sequence shown here is derived from an EMBL/GenBank/DDBJ whole genome shotgun (WGS) entry which is preliminary data.</text>
</comment>
<dbReference type="OrthoDB" id="10028801at2759"/>
<dbReference type="Pfam" id="PF07679">
    <property type="entry name" value="I-set"/>
    <property type="match status" value="1"/>
</dbReference>
<feature type="region of interest" description="Disordered" evidence="7">
    <location>
        <begin position="857"/>
        <end position="879"/>
    </location>
</feature>
<dbReference type="GO" id="GO:0050839">
    <property type="term" value="F:cell adhesion molecule binding"/>
    <property type="evidence" value="ECO:0007669"/>
    <property type="project" value="TreeGrafter"/>
</dbReference>
<dbReference type="InterPro" id="IPR036179">
    <property type="entry name" value="Ig-like_dom_sf"/>
</dbReference>
<dbReference type="SUPFAM" id="SSF48726">
    <property type="entry name" value="Immunoglobulin"/>
    <property type="match status" value="5"/>
</dbReference>
<dbReference type="PANTHER" id="PTHR11640">
    <property type="entry name" value="NEPHRIN"/>
    <property type="match status" value="1"/>
</dbReference>
<dbReference type="InterPro" id="IPR003599">
    <property type="entry name" value="Ig_sub"/>
</dbReference>
<evidence type="ECO:0000259" key="10">
    <source>
        <dbReference type="PROSITE" id="PS50853"/>
    </source>
</evidence>
<dbReference type="PROSITE" id="PS50853">
    <property type="entry name" value="FN3"/>
    <property type="match status" value="1"/>
</dbReference>
<feature type="domain" description="Ig-like" evidence="9">
    <location>
        <begin position="329"/>
        <end position="415"/>
    </location>
</feature>
<dbReference type="CDD" id="cd00063">
    <property type="entry name" value="FN3"/>
    <property type="match status" value="1"/>
</dbReference>
<dbReference type="EMBL" id="CAJNOQ010000221">
    <property type="protein sequence ID" value="CAF0774218.1"/>
    <property type="molecule type" value="Genomic_DNA"/>
</dbReference>
<dbReference type="Pfam" id="PF13927">
    <property type="entry name" value="Ig_3"/>
    <property type="match status" value="1"/>
</dbReference>
<dbReference type="InterPro" id="IPR013106">
    <property type="entry name" value="Ig_V-set"/>
</dbReference>
<accession>A0A813QVK1</accession>
<evidence type="ECO:0000313" key="11">
    <source>
        <dbReference type="EMBL" id="CAF0774218.1"/>
    </source>
</evidence>
<dbReference type="Gene3D" id="2.60.40.10">
    <property type="entry name" value="Immunoglobulins"/>
    <property type="match status" value="6"/>
</dbReference>
<reference evidence="11" key="1">
    <citation type="submission" date="2021-02" db="EMBL/GenBank/DDBJ databases">
        <authorList>
            <person name="Nowell W R."/>
        </authorList>
    </citation>
    <scope>NUCLEOTIDE SEQUENCE</scope>
</reference>
<dbReference type="InterPro" id="IPR013783">
    <property type="entry name" value="Ig-like_fold"/>
</dbReference>
<organism evidence="11 13">
    <name type="scientific">Didymodactylos carnosus</name>
    <dbReference type="NCBI Taxonomy" id="1234261"/>
    <lineage>
        <taxon>Eukaryota</taxon>
        <taxon>Metazoa</taxon>
        <taxon>Spiralia</taxon>
        <taxon>Gnathifera</taxon>
        <taxon>Rotifera</taxon>
        <taxon>Eurotatoria</taxon>
        <taxon>Bdelloidea</taxon>
        <taxon>Philodinida</taxon>
        <taxon>Philodinidae</taxon>
        <taxon>Didymodactylos</taxon>
    </lineage>
</organism>
<evidence type="ECO:0000256" key="7">
    <source>
        <dbReference type="SAM" id="MobiDB-lite"/>
    </source>
</evidence>
<dbReference type="GO" id="GO:0005911">
    <property type="term" value="C:cell-cell junction"/>
    <property type="evidence" value="ECO:0007669"/>
    <property type="project" value="TreeGrafter"/>
</dbReference>
<dbReference type="Proteomes" id="UP000663829">
    <property type="component" value="Unassembled WGS sequence"/>
</dbReference>
<evidence type="ECO:0000313" key="12">
    <source>
        <dbReference type="EMBL" id="CAF3556650.1"/>
    </source>
</evidence>
<keyword evidence="13" id="KW-1185">Reference proteome</keyword>
<dbReference type="AlphaFoldDB" id="A0A813QVK1"/>
<evidence type="ECO:0000259" key="9">
    <source>
        <dbReference type="PROSITE" id="PS50835"/>
    </source>
</evidence>
<feature type="domain" description="Fibronectin type-III" evidence="10">
    <location>
        <begin position="524"/>
        <end position="610"/>
    </location>
</feature>
<feature type="transmembrane region" description="Helical" evidence="8">
    <location>
        <begin position="735"/>
        <end position="759"/>
    </location>
</feature>
<feature type="domain" description="Ig-like" evidence="9">
    <location>
        <begin position="239"/>
        <end position="324"/>
    </location>
</feature>
<evidence type="ECO:0000256" key="2">
    <source>
        <dbReference type="ARBA" id="ARBA00022737"/>
    </source>
</evidence>
<proteinExistence type="predicted"/>
<evidence type="ECO:0000256" key="4">
    <source>
        <dbReference type="ARBA" id="ARBA00023157"/>
    </source>
</evidence>
<feature type="domain" description="Ig-like" evidence="9">
    <location>
        <begin position="27"/>
        <end position="123"/>
    </location>
</feature>
<dbReference type="Proteomes" id="UP000681722">
    <property type="component" value="Unassembled WGS sequence"/>
</dbReference>
<dbReference type="PANTHER" id="PTHR11640:SF31">
    <property type="entry name" value="IRREGULAR CHIASM C-ROUGHEST PROTEIN-RELATED"/>
    <property type="match status" value="1"/>
</dbReference>
<dbReference type="GO" id="GO:0005886">
    <property type="term" value="C:plasma membrane"/>
    <property type="evidence" value="ECO:0007669"/>
    <property type="project" value="TreeGrafter"/>
</dbReference>
<keyword evidence="8" id="KW-0812">Transmembrane</keyword>
<dbReference type="Pfam" id="PF07686">
    <property type="entry name" value="V-set"/>
    <property type="match status" value="1"/>
</dbReference>
<keyword evidence="6" id="KW-0393">Immunoglobulin domain</keyword>
<keyword evidence="2" id="KW-0677">Repeat</keyword>
<gene>
    <name evidence="11" type="ORF">GPM918_LOCUS2101</name>
    <name evidence="12" type="ORF">SRO942_LOCUS2101</name>
</gene>
<dbReference type="SMART" id="SM00409">
    <property type="entry name" value="IG"/>
    <property type="match status" value="4"/>
</dbReference>